<reference evidence="1 2" key="3">
    <citation type="journal article" date="2012" name="J. Bacteriol.">
        <title>Genome Sequence of Paenibacillus terrae HPL-003, a Xylanase-Producing Bacterium Isolated from Soil Found in Forest Residue.</title>
        <authorList>
            <person name="Shin S.H."/>
            <person name="Kim S."/>
            <person name="Kim J.Y."/>
            <person name="Song H.Y."/>
            <person name="Cho S.J."/>
            <person name="Kim D.R."/>
            <person name="Lee K.I."/>
            <person name="Lim H.K."/>
            <person name="Park N.J."/>
            <person name="Hwang I.T."/>
            <person name="Yang K.S."/>
        </authorList>
    </citation>
    <scope>NUCLEOTIDE SEQUENCE [LARGE SCALE GENOMIC DNA]</scope>
    <source>
        <strain evidence="1 2">HPL-003</strain>
    </source>
</reference>
<dbReference type="Proteomes" id="UP000005876">
    <property type="component" value="Chromosome"/>
</dbReference>
<evidence type="ECO:0000313" key="2">
    <source>
        <dbReference type="Proteomes" id="UP000005876"/>
    </source>
</evidence>
<name>G7W2F5_PAETH</name>
<accession>G7W2F5</accession>
<dbReference type="AlphaFoldDB" id="G7W2F5"/>
<reference key="2">
    <citation type="submission" date="2011-11" db="EMBL/GenBank/DDBJ databases">
        <authorList>
            <person name="Shin S.H."/>
            <person name="Kim S."/>
            <person name="Kim J.Y."/>
        </authorList>
    </citation>
    <scope>NUCLEOTIDE SEQUENCE</scope>
    <source>
        <strain>HPL-003</strain>
    </source>
</reference>
<gene>
    <name evidence="1" type="ordered locus">HPL003_16565</name>
</gene>
<dbReference type="SUPFAM" id="SSF63520">
    <property type="entry name" value="PTS-regulatory domain, PRD"/>
    <property type="match status" value="1"/>
</dbReference>
<evidence type="ECO:0000313" key="1">
    <source>
        <dbReference type="EMBL" id="AET60059.1"/>
    </source>
</evidence>
<dbReference type="GO" id="GO:0006355">
    <property type="term" value="P:regulation of DNA-templated transcription"/>
    <property type="evidence" value="ECO:0007669"/>
    <property type="project" value="InterPro"/>
</dbReference>
<sequence length="51" mass="6027">MWQIKKFYKKKFMIGMRALDIIHAQFGIQMDEHEASLLPCILSMQGKTLKE</sequence>
<organism evidence="1 2">
    <name type="scientific">Paenibacillus terrae (strain HPL-003)</name>
    <dbReference type="NCBI Taxonomy" id="985665"/>
    <lineage>
        <taxon>Bacteria</taxon>
        <taxon>Bacillati</taxon>
        <taxon>Bacillota</taxon>
        <taxon>Bacilli</taxon>
        <taxon>Bacillales</taxon>
        <taxon>Paenibacillaceae</taxon>
        <taxon>Paenibacillus</taxon>
    </lineage>
</organism>
<dbReference type="STRING" id="985665.HPL003_16565"/>
<dbReference type="KEGG" id="pta:HPL003_16565"/>
<protein>
    <submittedName>
        <fullName evidence="1">Transcription antiterminator licT</fullName>
    </submittedName>
</protein>
<dbReference type="EMBL" id="CP003107">
    <property type="protein sequence ID" value="AET60059.1"/>
    <property type="molecule type" value="Genomic_DNA"/>
</dbReference>
<dbReference type="InterPro" id="IPR036634">
    <property type="entry name" value="PRD_sf"/>
</dbReference>
<reference evidence="2" key="1">
    <citation type="submission" date="2011-11" db="EMBL/GenBank/DDBJ databases">
        <title>Complete sequence of Paenibacillus terrae HPL-003.</title>
        <authorList>
            <person name="Shin S.H."/>
            <person name="Kim S."/>
            <person name="Kim J.Y."/>
        </authorList>
    </citation>
    <scope>NUCLEOTIDE SEQUENCE [LARGE SCALE GENOMIC DNA]</scope>
    <source>
        <strain evidence="2">HPL-003</strain>
    </source>
</reference>
<dbReference type="HOGENOM" id="CLU_3101747_0_0_9"/>
<proteinExistence type="predicted"/>